<proteinExistence type="predicted"/>
<dbReference type="AlphaFoldDB" id="A0A1E2SMC6"/>
<comment type="caution">
    <text evidence="1">The sequence shown here is derived from an EMBL/GenBank/DDBJ whole genome shotgun (WGS) entry which is preliminary data.</text>
</comment>
<accession>A0A1E2SMC6</accession>
<name>A0A1E2SMC6_LEIXY</name>
<organism evidence="1 2">
    <name type="scientific">Leifsonia xyli subsp. xyli</name>
    <dbReference type="NCBI Taxonomy" id="59736"/>
    <lineage>
        <taxon>Bacteria</taxon>
        <taxon>Bacillati</taxon>
        <taxon>Actinomycetota</taxon>
        <taxon>Actinomycetes</taxon>
        <taxon>Micrococcales</taxon>
        <taxon>Microbacteriaceae</taxon>
        <taxon>Leifsonia</taxon>
    </lineage>
</organism>
<dbReference type="EMBL" id="LNZG01000005">
    <property type="protein sequence ID" value="ODA90881.1"/>
    <property type="molecule type" value="Genomic_DNA"/>
</dbReference>
<evidence type="ECO:0000313" key="1">
    <source>
        <dbReference type="EMBL" id="ODA90881.1"/>
    </source>
</evidence>
<protein>
    <submittedName>
        <fullName evidence="1">Uncharacterized protein</fullName>
    </submittedName>
</protein>
<reference evidence="1 2" key="1">
    <citation type="submission" date="2015-11" db="EMBL/GenBank/DDBJ databases">
        <authorList>
            <person name="Zhang Y."/>
            <person name="Guo Z."/>
        </authorList>
    </citation>
    <scope>NUCLEOTIDE SEQUENCE [LARGE SCALE GENOMIC DNA]</scope>
    <source>
        <strain evidence="2">gdw1</strain>
    </source>
</reference>
<sequence length="63" mass="6665">MDVCAAVPSAPDDSEAFGGIASQPFASTYRVERDTLFFSIAEGEAVTDTTAAQELSKRDRPPA</sequence>
<evidence type="ECO:0000313" key="2">
    <source>
        <dbReference type="Proteomes" id="UP000094426"/>
    </source>
</evidence>
<dbReference type="Proteomes" id="UP000094426">
    <property type="component" value="Unassembled WGS sequence"/>
</dbReference>
<gene>
    <name evidence="1" type="ORF">ATY41_08175</name>
</gene>